<dbReference type="Gene3D" id="2.40.30.170">
    <property type="match status" value="1"/>
</dbReference>
<dbReference type="Gene3D" id="2.40.420.20">
    <property type="match status" value="1"/>
</dbReference>
<dbReference type="PANTHER" id="PTHR30469">
    <property type="entry name" value="MULTIDRUG RESISTANCE PROTEIN MDTA"/>
    <property type="match status" value="1"/>
</dbReference>
<feature type="chain" id="PRO_5047051619" description="Efflux RND transporter periplasmic adaptor subunit" evidence="3">
    <location>
        <begin position="26"/>
        <end position="362"/>
    </location>
</feature>
<protein>
    <recommendedName>
        <fullName evidence="6">Efflux RND transporter periplasmic adaptor subunit</fullName>
    </recommendedName>
</protein>
<dbReference type="Proteomes" id="UP000615755">
    <property type="component" value="Unassembled WGS sequence"/>
</dbReference>
<feature type="signal peptide" evidence="3">
    <location>
        <begin position="1"/>
        <end position="25"/>
    </location>
</feature>
<proteinExistence type="inferred from homology"/>
<dbReference type="NCBIfam" id="TIGR01730">
    <property type="entry name" value="RND_mfp"/>
    <property type="match status" value="1"/>
</dbReference>
<keyword evidence="2" id="KW-0175">Coiled coil</keyword>
<sequence length="362" mass="38659">MQVAARAVLCLLATTIMCVASDSYANSTEVDVFLPTLDRSPETIQLTGSIESAQHANIATMEAGSVSTLFVDVGTEVAKGDKLLQLNATLAKLELDQAKASLQAANIAKIEAERLLNEVVALSNRQSVAKTLIGERKANLANAQAEVIKQQAAVSLQQELIQRHTLYAPFSGIIAKREVDIGEWITPQNSVLTLVGQSNLRLVLDVPQEYYTQMIQQPHLSATVNADTLDSRAIEITVSRIVGVADPISRTFVVHVDLPNNNMATGDFITGMSATAKIHMASQKDTVWLPKSAIKQHPDGGSSIFAIESGIATRYLVDIIESHADKVAVTGLNGTEHIVVSGVELLKNGSSLTIKSTVGSAL</sequence>
<evidence type="ECO:0008006" key="6">
    <source>
        <dbReference type="Google" id="ProtNLM"/>
    </source>
</evidence>
<evidence type="ECO:0000256" key="2">
    <source>
        <dbReference type="SAM" id="Coils"/>
    </source>
</evidence>
<keyword evidence="3" id="KW-0732">Signal</keyword>
<dbReference type="Gene3D" id="1.10.287.470">
    <property type="entry name" value="Helix hairpin bin"/>
    <property type="match status" value="1"/>
</dbReference>
<accession>A0ABR9EAM4</accession>
<dbReference type="InterPro" id="IPR006143">
    <property type="entry name" value="RND_pump_MFP"/>
</dbReference>
<gene>
    <name evidence="4" type="ORF">PAUR_a1531</name>
</gene>
<dbReference type="Gene3D" id="2.40.50.100">
    <property type="match status" value="1"/>
</dbReference>
<evidence type="ECO:0000256" key="1">
    <source>
        <dbReference type="ARBA" id="ARBA00009477"/>
    </source>
</evidence>
<dbReference type="RefSeq" id="WP_192507370.1">
    <property type="nucleotide sequence ID" value="NZ_AQGV01000012.1"/>
</dbReference>
<organism evidence="4 5">
    <name type="scientific">Pseudoalteromonas aurantia 208</name>
    <dbReference type="NCBI Taxonomy" id="1314867"/>
    <lineage>
        <taxon>Bacteria</taxon>
        <taxon>Pseudomonadati</taxon>
        <taxon>Pseudomonadota</taxon>
        <taxon>Gammaproteobacteria</taxon>
        <taxon>Alteromonadales</taxon>
        <taxon>Pseudoalteromonadaceae</taxon>
        <taxon>Pseudoalteromonas</taxon>
    </lineage>
</organism>
<evidence type="ECO:0000313" key="4">
    <source>
        <dbReference type="EMBL" id="MBE0368026.1"/>
    </source>
</evidence>
<dbReference type="EMBL" id="AQGV01000012">
    <property type="protein sequence ID" value="MBE0368026.1"/>
    <property type="molecule type" value="Genomic_DNA"/>
</dbReference>
<keyword evidence="5" id="KW-1185">Reference proteome</keyword>
<reference evidence="4 5" key="1">
    <citation type="submission" date="2015-03" db="EMBL/GenBank/DDBJ databases">
        <title>Genome sequence of Pseudoalteromonas aurantia.</title>
        <authorList>
            <person name="Xie B.-B."/>
            <person name="Rong J.-C."/>
            <person name="Qin Q.-L."/>
            <person name="Zhang Y.-Z."/>
        </authorList>
    </citation>
    <scope>NUCLEOTIDE SEQUENCE [LARGE SCALE GENOMIC DNA]</scope>
    <source>
        <strain evidence="4 5">208</strain>
    </source>
</reference>
<evidence type="ECO:0000256" key="3">
    <source>
        <dbReference type="SAM" id="SignalP"/>
    </source>
</evidence>
<name>A0ABR9EAM4_9GAMM</name>
<dbReference type="SUPFAM" id="SSF111369">
    <property type="entry name" value="HlyD-like secretion proteins"/>
    <property type="match status" value="1"/>
</dbReference>
<comment type="caution">
    <text evidence="4">The sequence shown here is derived from an EMBL/GenBank/DDBJ whole genome shotgun (WGS) entry which is preliminary data.</text>
</comment>
<evidence type="ECO:0000313" key="5">
    <source>
        <dbReference type="Proteomes" id="UP000615755"/>
    </source>
</evidence>
<feature type="coiled-coil region" evidence="2">
    <location>
        <begin position="95"/>
        <end position="125"/>
    </location>
</feature>
<comment type="similarity">
    <text evidence="1">Belongs to the membrane fusion protein (MFP) (TC 8.A.1) family.</text>
</comment>